<feature type="compositionally biased region" description="Low complexity" evidence="2">
    <location>
        <begin position="49"/>
        <end position="60"/>
    </location>
</feature>
<feature type="region of interest" description="Disordered" evidence="2">
    <location>
        <begin position="1"/>
        <end position="25"/>
    </location>
</feature>
<organism evidence="3 4">
    <name type="scientific">Fistulina hepatica ATCC 64428</name>
    <dbReference type="NCBI Taxonomy" id="1128425"/>
    <lineage>
        <taxon>Eukaryota</taxon>
        <taxon>Fungi</taxon>
        <taxon>Dikarya</taxon>
        <taxon>Basidiomycota</taxon>
        <taxon>Agaricomycotina</taxon>
        <taxon>Agaricomycetes</taxon>
        <taxon>Agaricomycetidae</taxon>
        <taxon>Agaricales</taxon>
        <taxon>Fistulinaceae</taxon>
        <taxon>Fistulina</taxon>
    </lineage>
</organism>
<feature type="region of interest" description="Disordered" evidence="2">
    <location>
        <begin position="45"/>
        <end position="64"/>
    </location>
</feature>
<evidence type="ECO:0000256" key="1">
    <source>
        <dbReference type="SAM" id="Coils"/>
    </source>
</evidence>
<evidence type="ECO:0000313" key="3">
    <source>
        <dbReference type="EMBL" id="KIY46826.1"/>
    </source>
</evidence>
<evidence type="ECO:0000256" key="2">
    <source>
        <dbReference type="SAM" id="MobiDB-lite"/>
    </source>
</evidence>
<name>A0A0D7AA79_9AGAR</name>
<accession>A0A0D7AA79</accession>
<reference evidence="3 4" key="1">
    <citation type="journal article" date="2015" name="Fungal Genet. Biol.">
        <title>Evolution of novel wood decay mechanisms in Agaricales revealed by the genome sequences of Fistulina hepatica and Cylindrobasidium torrendii.</title>
        <authorList>
            <person name="Floudas D."/>
            <person name="Held B.W."/>
            <person name="Riley R."/>
            <person name="Nagy L.G."/>
            <person name="Koehler G."/>
            <person name="Ransdell A.S."/>
            <person name="Younus H."/>
            <person name="Chow J."/>
            <person name="Chiniquy J."/>
            <person name="Lipzen A."/>
            <person name="Tritt A."/>
            <person name="Sun H."/>
            <person name="Haridas S."/>
            <person name="LaButti K."/>
            <person name="Ohm R.A."/>
            <person name="Kues U."/>
            <person name="Blanchette R.A."/>
            <person name="Grigoriev I.V."/>
            <person name="Minto R.E."/>
            <person name="Hibbett D.S."/>
        </authorList>
    </citation>
    <scope>NUCLEOTIDE SEQUENCE [LARGE SCALE GENOMIC DNA]</scope>
    <source>
        <strain evidence="3 4">ATCC 64428</strain>
    </source>
</reference>
<dbReference type="Proteomes" id="UP000054144">
    <property type="component" value="Unassembled WGS sequence"/>
</dbReference>
<dbReference type="AlphaFoldDB" id="A0A0D7AA79"/>
<keyword evidence="4" id="KW-1185">Reference proteome</keyword>
<dbReference type="EMBL" id="KN882022">
    <property type="protein sequence ID" value="KIY46826.1"/>
    <property type="molecule type" value="Genomic_DNA"/>
</dbReference>
<sequence length="252" mass="28126">MSPSDSESSARSCLSSSSHSDSSAASKADLLCAVKHLRKQLRHNHNDVSEFSQHESSSSLEDSDSEIVQAYVDAAAQLLRLSQQMKDLNQSRRRQRDSPPRRSLSLRRASISVRSVSLSRVTTRSTSDAVKHCVRCHRDYTKATKEGCAVPHVYQADAWRRIARGRYEHKSSCCGWDATITEISAGGSASFFEYGDDSDQCCVGQHTTNVRRVSYNGENVFPCRRDAASGKCIRQCLDDECGPVWDRDVRRC</sequence>
<evidence type="ECO:0000313" key="4">
    <source>
        <dbReference type="Proteomes" id="UP000054144"/>
    </source>
</evidence>
<protein>
    <submittedName>
        <fullName evidence="3">Uncharacterized protein</fullName>
    </submittedName>
</protein>
<keyword evidence="1" id="KW-0175">Coiled coil</keyword>
<proteinExistence type="predicted"/>
<gene>
    <name evidence="3" type="ORF">FISHEDRAFT_75264</name>
</gene>
<feature type="coiled-coil region" evidence="1">
    <location>
        <begin position="71"/>
        <end position="98"/>
    </location>
</feature>